<dbReference type="AlphaFoldDB" id="A0A0J6YHK8"/>
<dbReference type="GO" id="GO:0090575">
    <property type="term" value="C:RNA polymerase II transcription regulator complex"/>
    <property type="evidence" value="ECO:0007669"/>
    <property type="project" value="TreeGrafter"/>
</dbReference>
<evidence type="ECO:0000256" key="4">
    <source>
        <dbReference type="ARBA" id="ARBA00023015"/>
    </source>
</evidence>
<keyword evidence="4" id="KW-0805">Transcription regulation</keyword>
<evidence type="ECO:0000256" key="3">
    <source>
        <dbReference type="ARBA" id="ARBA00007163"/>
    </source>
</evidence>
<gene>
    <name evidence="11" type="ORF">CIRG_06776</name>
</gene>
<feature type="compositionally biased region" description="Low complexity" evidence="9">
    <location>
        <begin position="187"/>
        <end position="197"/>
    </location>
</feature>
<evidence type="ECO:0000313" key="12">
    <source>
        <dbReference type="Proteomes" id="UP000054565"/>
    </source>
</evidence>
<dbReference type="Gene3D" id="1.20.5.170">
    <property type="match status" value="1"/>
</dbReference>
<evidence type="ECO:0000256" key="9">
    <source>
        <dbReference type="SAM" id="MobiDB-lite"/>
    </source>
</evidence>
<dbReference type="SUPFAM" id="SSF57959">
    <property type="entry name" value="Leucine zipper domain"/>
    <property type="match status" value="1"/>
</dbReference>
<evidence type="ECO:0000256" key="2">
    <source>
        <dbReference type="ARBA" id="ARBA00004123"/>
    </source>
</evidence>
<dbReference type="OrthoDB" id="2593073at2759"/>
<feature type="compositionally biased region" description="Pro residues" evidence="9">
    <location>
        <begin position="144"/>
        <end position="154"/>
    </location>
</feature>
<sequence length="354" mass="39013">MQSQPQQPLAPAPHPGQQHQQQQPQQQQQQSQPPQQQQPHQQHQPQQPSQQQLHQHHQQQPQQPPPQQDPSKNNPNPNTAHSVQDHADQVLQDQLLAASLQAGHAAAPPPPRPQPGMTHVQPIRDHSNIDPAISGAPPTTGMIPAPPPPPPQPQQPQVQPQDQVMQEAQPTEPRKTYGKRELSTSKRAAQNRAAQRAFRQRKEGYIRKLEEQVNEYKIMSENYKALQAENYQLREYIIGLQSRLIDSQNDVPELPPNIDLTQPRPDATAAVEAAANAVAGASGQPEQMNALNRIAVAGLGMRKHQHEEAAFLGNNSFPAKRVRADMVVDEQGAVPTDPTQPAKIEGAQPPTIGS</sequence>
<dbReference type="PANTHER" id="PTHR40621:SF11">
    <property type="entry name" value="TRANSCRIPTION FACTOR KAPC-RELATED"/>
    <property type="match status" value="1"/>
</dbReference>
<dbReference type="InterPro" id="IPR004827">
    <property type="entry name" value="bZIP"/>
</dbReference>
<evidence type="ECO:0000256" key="1">
    <source>
        <dbReference type="ARBA" id="ARBA00004049"/>
    </source>
</evidence>
<dbReference type="EMBL" id="DS028096">
    <property type="protein sequence ID" value="KMP07095.1"/>
    <property type="molecule type" value="Genomic_DNA"/>
</dbReference>
<comment type="subcellular location">
    <subcellularLocation>
        <location evidence="2">Nucleus</location>
    </subcellularLocation>
</comment>
<evidence type="ECO:0000256" key="6">
    <source>
        <dbReference type="ARBA" id="ARBA00023163"/>
    </source>
</evidence>
<feature type="compositionally biased region" description="Polar residues" evidence="9">
    <location>
        <begin position="69"/>
        <end position="82"/>
    </location>
</feature>
<organism evidence="11 12">
    <name type="scientific">Coccidioides immitis RMSCC 2394</name>
    <dbReference type="NCBI Taxonomy" id="404692"/>
    <lineage>
        <taxon>Eukaryota</taxon>
        <taxon>Fungi</taxon>
        <taxon>Dikarya</taxon>
        <taxon>Ascomycota</taxon>
        <taxon>Pezizomycotina</taxon>
        <taxon>Eurotiomycetes</taxon>
        <taxon>Eurotiomycetidae</taxon>
        <taxon>Onygenales</taxon>
        <taxon>Onygenaceae</taxon>
        <taxon>Coccidioides</taxon>
    </lineage>
</organism>
<keyword evidence="7" id="KW-0539">Nucleus</keyword>
<dbReference type="InterPro" id="IPR050936">
    <property type="entry name" value="AP-1-like"/>
</dbReference>
<feature type="compositionally biased region" description="Low complexity" evidence="9">
    <location>
        <begin position="155"/>
        <end position="170"/>
    </location>
</feature>
<dbReference type="PROSITE" id="PS00036">
    <property type="entry name" value="BZIP_BASIC"/>
    <property type="match status" value="1"/>
</dbReference>
<evidence type="ECO:0000259" key="10">
    <source>
        <dbReference type="PROSITE" id="PS00036"/>
    </source>
</evidence>
<evidence type="ECO:0000256" key="7">
    <source>
        <dbReference type="ARBA" id="ARBA00023242"/>
    </source>
</evidence>
<evidence type="ECO:0000313" key="11">
    <source>
        <dbReference type="EMBL" id="KMP07095.1"/>
    </source>
</evidence>
<dbReference type="PANTHER" id="PTHR40621">
    <property type="entry name" value="TRANSCRIPTION FACTOR KAPC-RELATED"/>
    <property type="match status" value="1"/>
</dbReference>
<keyword evidence="5" id="KW-0238">DNA-binding</keyword>
<comment type="similarity">
    <text evidence="3">Belongs to the bZIP family.</text>
</comment>
<dbReference type="Proteomes" id="UP000054565">
    <property type="component" value="Unassembled WGS sequence"/>
</dbReference>
<evidence type="ECO:0000256" key="5">
    <source>
        <dbReference type="ARBA" id="ARBA00023125"/>
    </source>
</evidence>
<feature type="region of interest" description="Disordered" evidence="9">
    <location>
        <begin position="330"/>
        <end position="354"/>
    </location>
</feature>
<proteinExistence type="inferred from homology"/>
<dbReference type="GO" id="GO:0000976">
    <property type="term" value="F:transcription cis-regulatory region binding"/>
    <property type="evidence" value="ECO:0007669"/>
    <property type="project" value="InterPro"/>
</dbReference>
<keyword evidence="6" id="KW-0804">Transcription</keyword>
<feature type="compositionally biased region" description="Low complexity" evidence="9">
    <location>
        <begin position="15"/>
        <end position="61"/>
    </location>
</feature>
<evidence type="ECO:0000256" key="8">
    <source>
        <dbReference type="ARBA" id="ARBA00044067"/>
    </source>
</evidence>
<comment type="function">
    <text evidence="1">Putative transcription factor.</text>
</comment>
<protein>
    <recommendedName>
        <fullName evidence="8">Putative transcription factor kapC</fullName>
    </recommendedName>
</protein>
<feature type="compositionally biased region" description="Basic and acidic residues" evidence="9">
    <location>
        <begin position="172"/>
        <end position="184"/>
    </location>
</feature>
<reference evidence="12" key="1">
    <citation type="journal article" date="2010" name="Genome Res.">
        <title>Population genomic sequencing of Coccidioides fungi reveals recent hybridization and transposon control.</title>
        <authorList>
            <person name="Neafsey D.E."/>
            <person name="Barker B.M."/>
            <person name="Sharpton T.J."/>
            <person name="Stajich J.E."/>
            <person name="Park D.J."/>
            <person name="Whiston E."/>
            <person name="Hung C.-Y."/>
            <person name="McMahan C."/>
            <person name="White J."/>
            <person name="Sykes S."/>
            <person name="Heiman D."/>
            <person name="Young S."/>
            <person name="Zeng Q."/>
            <person name="Abouelleil A."/>
            <person name="Aftuck L."/>
            <person name="Bessette D."/>
            <person name="Brown A."/>
            <person name="FitzGerald M."/>
            <person name="Lui A."/>
            <person name="Macdonald J.P."/>
            <person name="Priest M."/>
            <person name="Orbach M.J."/>
            <person name="Galgiani J.N."/>
            <person name="Kirkland T.N."/>
            <person name="Cole G.T."/>
            <person name="Birren B.W."/>
            <person name="Henn M.R."/>
            <person name="Taylor J.W."/>
            <person name="Rounsley S.D."/>
        </authorList>
    </citation>
    <scope>NUCLEOTIDE SEQUENCE [LARGE SCALE GENOMIC DNA]</scope>
    <source>
        <strain evidence="12">RMSCC 2394</strain>
    </source>
</reference>
<dbReference type="SMART" id="SM00338">
    <property type="entry name" value="BRLZ"/>
    <property type="match status" value="1"/>
</dbReference>
<accession>A0A0J6YHK8</accession>
<dbReference type="InterPro" id="IPR046347">
    <property type="entry name" value="bZIP_sf"/>
</dbReference>
<dbReference type="Pfam" id="PF00170">
    <property type="entry name" value="bZIP_1"/>
    <property type="match status" value="1"/>
</dbReference>
<feature type="domain" description="BZIP" evidence="10">
    <location>
        <begin position="186"/>
        <end position="201"/>
    </location>
</feature>
<feature type="region of interest" description="Disordered" evidence="9">
    <location>
        <begin position="1"/>
        <end position="199"/>
    </location>
</feature>
<dbReference type="GO" id="GO:0001228">
    <property type="term" value="F:DNA-binding transcription activator activity, RNA polymerase II-specific"/>
    <property type="evidence" value="ECO:0007669"/>
    <property type="project" value="TreeGrafter"/>
</dbReference>
<name>A0A0J6YHK8_COCIT</name>
<feature type="compositionally biased region" description="Low complexity" evidence="9">
    <location>
        <begin position="89"/>
        <end position="106"/>
    </location>
</feature>